<dbReference type="Gene3D" id="3.30.2310.20">
    <property type="entry name" value="RelE-like"/>
    <property type="match status" value="1"/>
</dbReference>
<feature type="domain" description="UvrD-like helicase ATP-binding" evidence="9">
    <location>
        <begin position="242"/>
        <end position="518"/>
    </location>
</feature>
<dbReference type="EMBL" id="UOFP01000197">
    <property type="protein sequence ID" value="VAW87749.1"/>
    <property type="molecule type" value="Genomic_DNA"/>
</dbReference>
<evidence type="ECO:0000313" key="10">
    <source>
        <dbReference type="EMBL" id="VAW87749.1"/>
    </source>
</evidence>
<keyword evidence="4" id="KW-0067">ATP-binding</keyword>
<evidence type="ECO:0000256" key="4">
    <source>
        <dbReference type="ARBA" id="ARBA00022840"/>
    </source>
</evidence>
<dbReference type="InterPro" id="IPR027417">
    <property type="entry name" value="P-loop_NTPase"/>
</dbReference>
<dbReference type="Pfam" id="PF13361">
    <property type="entry name" value="UvrD_C"/>
    <property type="match status" value="1"/>
</dbReference>
<evidence type="ECO:0000256" key="3">
    <source>
        <dbReference type="ARBA" id="ARBA00022806"/>
    </source>
</evidence>
<evidence type="ECO:0000256" key="5">
    <source>
        <dbReference type="ARBA" id="ARBA00023235"/>
    </source>
</evidence>
<proteinExistence type="predicted"/>
<keyword evidence="3 10" id="KW-0347">Helicase</keyword>
<accession>A0A3B0ZNP3</accession>
<dbReference type="InterPro" id="IPR000212">
    <property type="entry name" value="DNA_helicase_UvrD/REP"/>
</dbReference>
<dbReference type="Pfam" id="PF00580">
    <property type="entry name" value="UvrD-helicase"/>
    <property type="match status" value="1"/>
</dbReference>
<dbReference type="GO" id="GO:0005524">
    <property type="term" value="F:ATP binding"/>
    <property type="evidence" value="ECO:0007669"/>
    <property type="project" value="UniProtKB-KW"/>
</dbReference>
<dbReference type="InterPro" id="IPR035093">
    <property type="entry name" value="RelE/ParE_toxin_dom_sf"/>
</dbReference>
<keyword evidence="1" id="KW-0547">Nucleotide-binding</keyword>
<keyword evidence="5" id="KW-0413">Isomerase</keyword>
<dbReference type="InterPro" id="IPR014016">
    <property type="entry name" value="UvrD-like_ATP-bd"/>
</dbReference>
<dbReference type="AlphaFoldDB" id="A0A3B0ZNP3"/>
<dbReference type="InterPro" id="IPR014017">
    <property type="entry name" value="DNA_helicase_UvrD-like_C"/>
</dbReference>
<gene>
    <name evidence="10" type="ORF">MNBD_GAMMA18-402</name>
</gene>
<dbReference type="SUPFAM" id="SSF143011">
    <property type="entry name" value="RelE-like"/>
    <property type="match status" value="1"/>
</dbReference>
<dbReference type="PANTHER" id="PTHR11070">
    <property type="entry name" value="UVRD / RECB / PCRA DNA HELICASE FAMILY MEMBER"/>
    <property type="match status" value="1"/>
</dbReference>
<dbReference type="Gene3D" id="3.40.50.300">
    <property type="entry name" value="P-loop containing nucleotide triphosphate hydrolases"/>
    <property type="match status" value="2"/>
</dbReference>
<dbReference type="PROSITE" id="PS51198">
    <property type="entry name" value="UVRD_HELICASE_ATP_BIND"/>
    <property type="match status" value="1"/>
</dbReference>
<evidence type="ECO:0000256" key="8">
    <source>
        <dbReference type="ARBA" id="ARBA00048988"/>
    </source>
</evidence>
<name>A0A3B0ZNP3_9ZZZZ</name>
<evidence type="ECO:0000259" key="9">
    <source>
        <dbReference type="PROSITE" id="PS51198"/>
    </source>
</evidence>
<dbReference type="GO" id="GO:0016787">
    <property type="term" value="F:hydrolase activity"/>
    <property type="evidence" value="ECO:0007669"/>
    <property type="project" value="UniProtKB-KW"/>
</dbReference>
<evidence type="ECO:0000256" key="7">
    <source>
        <dbReference type="ARBA" id="ARBA00034808"/>
    </source>
</evidence>
<comment type="catalytic activity">
    <reaction evidence="6">
        <text>Couples ATP hydrolysis with the unwinding of duplex DNA by translocating in the 3'-5' direction.</text>
        <dbReference type="EC" id="5.6.2.4"/>
    </reaction>
</comment>
<dbReference type="PANTHER" id="PTHR11070:SF45">
    <property type="entry name" value="DNA 3'-5' HELICASE"/>
    <property type="match status" value="1"/>
</dbReference>
<evidence type="ECO:0000256" key="1">
    <source>
        <dbReference type="ARBA" id="ARBA00022741"/>
    </source>
</evidence>
<reference evidence="10" key="1">
    <citation type="submission" date="2018-06" db="EMBL/GenBank/DDBJ databases">
        <authorList>
            <person name="Zhirakovskaya E."/>
        </authorList>
    </citation>
    <scope>NUCLEOTIDE SEQUENCE</scope>
</reference>
<organism evidence="10">
    <name type="scientific">hydrothermal vent metagenome</name>
    <dbReference type="NCBI Taxonomy" id="652676"/>
    <lineage>
        <taxon>unclassified sequences</taxon>
        <taxon>metagenomes</taxon>
        <taxon>ecological metagenomes</taxon>
    </lineage>
</organism>
<evidence type="ECO:0000256" key="2">
    <source>
        <dbReference type="ARBA" id="ARBA00022801"/>
    </source>
</evidence>
<dbReference type="EC" id="5.6.2.4" evidence="7"/>
<sequence length="702" mass="79977">MSLVRIGFSDDFFPAVTKLPASIQAKVNNLVMKFQRNPKSSGLNYENLNVRDKNMRSLRVDQAYRVILTAPEEGNVYLFLWVDHHDKAYQWAERHTCRVNPDTGTVQLYSTVQKVAAPEVIKPESHPANLAFDALRDRQLRKLGVPEEQISLVRAVSNERDLDRLVGDLPGEAYEGLFYFIAGEPYESILLEREVKEEEQFDPDDFVTALERIQTQSKFVVAENESELQSIFNAPLDKWRVFLHPSQRRLATGIKNGPVRVLGGAGTGKTVVAMHRAKWLAKNVANDTKKVLFTTFTKNLAVDIRKNLESICSPDLMGRIEVVNLDRWVQSFLRKQNYDYDVLYDNKVSQGYWGQAMGKKPADIDLPEQFFQEEWSHVIQPQGVQALEQYKKASRIGRGTRLNRGQRIKIWPVFEEYRSQLQRNRQKEVDDLYRDAAQFLQTQQLEMPYCSVIVDEAQDMGSQAFKLIRTIVPESKNDLFIVGDGRQRIYGRNKVVLSKCGINIRGRSRKLKINYRTTDEIRKWATALMEDVSVDDLDGGLDESRLYKSLVHGDYPVYKQVNDALSQADLIQQIVEKGEFPRGNICVVARTHAELGRIENLLIDRGVATRLIKPSVATDNDQQDCINLATVHRVKGLEFDQVILASANDGLIPLSYALDGKADQVSLRQAENEERSLVYVALTRARKSAIVISYGKKSVFFG</sequence>
<protein>
    <recommendedName>
        <fullName evidence="7">DNA 3'-5' helicase</fullName>
        <ecNumber evidence="7">5.6.2.4</ecNumber>
    </recommendedName>
</protein>
<keyword evidence="2" id="KW-0378">Hydrolase</keyword>
<evidence type="ECO:0000256" key="6">
    <source>
        <dbReference type="ARBA" id="ARBA00034617"/>
    </source>
</evidence>
<dbReference type="GO" id="GO:0043138">
    <property type="term" value="F:3'-5' DNA helicase activity"/>
    <property type="evidence" value="ECO:0007669"/>
    <property type="project" value="UniProtKB-EC"/>
</dbReference>
<dbReference type="SUPFAM" id="SSF52540">
    <property type="entry name" value="P-loop containing nucleoside triphosphate hydrolases"/>
    <property type="match status" value="1"/>
</dbReference>
<dbReference type="GO" id="GO:0003677">
    <property type="term" value="F:DNA binding"/>
    <property type="evidence" value="ECO:0007669"/>
    <property type="project" value="InterPro"/>
</dbReference>
<comment type="catalytic activity">
    <reaction evidence="8">
        <text>ATP + H2O = ADP + phosphate + H(+)</text>
        <dbReference type="Rhea" id="RHEA:13065"/>
        <dbReference type="ChEBI" id="CHEBI:15377"/>
        <dbReference type="ChEBI" id="CHEBI:15378"/>
        <dbReference type="ChEBI" id="CHEBI:30616"/>
        <dbReference type="ChEBI" id="CHEBI:43474"/>
        <dbReference type="ChEBI" id="CHEBI:456216"/>
        <dbReference type="EC" id="5.6.2.4"/>
    </reaction>
</comment>